<reference evidence="1 2" key="1">
    <citation type="journal article" date="2014" name="BMC Genomics">
        <title>Comparison of environmental and isolate Sulfobacillus genomes reveals diverse carbon, sulfur, nitrogen, and hydrogen metabolisms.</title>
        <authorList>
            <person name="Justice N.B."/>
            <person name="Norman A."/>
            <person name="Brown C.T."/>
            <person name="Singh A."/>
            <person name="Thomas B.C."/>
            <person name="Banfield J.F."/>
        </authorList>
    </citation>
    <scope>NUCLEOTIDE SEQUENCE [LARGE SCALE GENOMIC DNA]</scope>
    <source>
        <strain evidence="1">AMDSBA1</strain>
    </source>
</reference>
<dbReference type="PANTHER" id="PTHR36849">
    <property type="entry name" value="CYTOPLASMIC PROTEIN-RELATED"/>
    <property type="match status" value="1"/>
</dbReference>
<evidence type="ECO:0000313" key="1">
    <source>
        <dbReference type="EMBL" id="PSR31174.1"/>
    </source>
</evidence>
<proteinExistence type="predicted"/>
<evidence type="ECO:0008006" key="3">
    <source>
        <dbReference type="Google" id="ProtNLM"/>
    </source>
</evidence>
<sequence>MRAILIARIKEGTPSDFYRILVDRLWPRGIRKDQTFWQEWLPEVAPSTQLRRYFHGHWDDLDTFRIRYLHELRNNTSSQLQRLFTLVQTRPVALLTFSRDIERSQVPILREFLKREAHDE</sequence>
<name>A0A2T2X9I4_9FIRM</name>
<comment type="caution">
    <text evidence="1">The sequence shown here is derived from an EMBL/GenBank/DDBJ whole genome shotgun (WGS) entry which is preliminary data.</text>
</comment>
<dbReference type="EMBL" id="PXYT01000004">
    <property type="protein sequence ID" value="PSR31174.1"/>
    <property type="molecule type" value="Genomic_DNA"/>
</dbReference>
<organism evidence="1 2">
    <name type="scientific">Sulfobacillus benefaciens</name>
    <dbReference type="NCBI Taxonomy" id="453960"/>
    <lineage>
        <taxon>Bacteria</taxon>
        <taxon>Bacillati</taxon>
        <taxon>Bacillota</taxon>
        <taxon>Clostridia</taxon>
        <taxon>Eubacteriales</taxon>
        <taxon>Clostridiales Family XVII. Incertae Sedis</taxon>
        <taxon>Sulfobacillus</taxon>
    </lineage>
</organism>
<evidence type="ECO:0000313" key="2">
    <source>
        <dbReference type="Proteomes" id="UP000242699"/>
    </source>
</evidence>
<dbReference type="Proteomes" id="UP000242699">
    <property type="component" value="Unassembled WGS sequence"/>
</dbReference>
<dbReference type="InterPro" id="IPR052552">
    <property type="entry name" value="YeaO-like"/>
</dbReference>
<accession>A0A2T2X9I4</accession>
<protein>
    <recommendedName>
        <fullName evidence="3">DUF488 domain-containing protein</fullName>
    </recommendedName>
</protein>
<dbReference type="AlphaFoldDB" id="A0A2T2X9I4"/>
<gene>
    <name evidence="1" type="ORF">C7B43_03490</name>
</gene>
<dbReference type="PANTHER" id="PTHR36849:SF1">
    <property type="entry name" value="CYTOPLASMIC PROTEIN"/>
    <property type="match status" value="1"/>
</dbReference>
<dbReference type="Pfam" id="PF22752">
    <property type="entry name" value="DUF488-N3i"/>
    <property type="match status" value="1"/>
</dbReference>